<feature type="domain" description="FAS1" evidence="2">
    <location>
        <begin position="155"/>
        <end position="295"/>
    </location>
</feature>
<dbReference type="InterPro" id="IPR036378">
    <property type="entry name" value="FAS1_dom_sf"/>
</dbReference>
<name>A0A1X7VMW0_AMPQE</name>
<feature type="chain" id="PRO_5010880277" description="FAS1 domain-containing protein" evidence="1">
    <location>
        <begin position="28"/>
        <end position="500"/>
    </location>
</feature>
<dbReference type="EnsemblMetazoa" id="Aqu2.1.41219_001">
    <property type="protein sequence ID" value="Aqu2.1.41219_001"/>
    <property type="gene ID" value="Aqu2.1.41219"/>
</dbReference>
<dbReference type="InterPro" id="IPR000782">
    <property type="entry name" value="FAS1_domain"/>
</dbReference>
<dbReference type="GO" id="GO:0031012">
    <property type="term" value="C:extracellular matrix"/>
    <property type="evidence" value="ECO:0007669"/>
    <property type="project" value="TreeGrafter"/>
</dbReference>
<proteinExistence type="predicted"/>
<sequence>MTASINSSLFLLSFFVVIAALASSVGGTYYGYKKVGSPCTPYLRKPCGEHKVASVQYYPCRHCKGANVCKKVTTYKKHYYSCVYAKRCYKSYWYGYTCKYYCKQTDKCDYYKTYKRSRYGCCEGYTTAASPSDYHHKINSGSTYYLKRNGCPRPIFNTTLECLRELGLTQFTNLLDSLPLESQLEDTRDTFTVFAPTNEILSSAMLGGASDNAKNTLLSTHVLNKDVPAVNLYDGQKIESLVMGRFIHVTEIELKKWKNYRYSYYERIFINGHELSSRDACIATNGRVHIINGIIDSSNKTILQVVATSPNLTTLTSLVQTAGLVDFFSQPKPLLTLFAPTDEAIQTASEDLGLDLEKCLLSPSNRDALNDFLRYHVTCGAEYSGSLVLRKSLTTKSCVRKRYYYYGYRSYYRTHYKYYKVCKRLPVSTSDDGIAVGGGDNDNLITHLDIPASNGVVHYISMPLVNPCLNLNKICADFPINCPNCNNTLVPPPPLPPPPY</sequence>
<dbReference type="GO" id="GO:0005615">
    <property type="term" value="C:extracellular space"/>
    <property type="evidence" value="ECO:0007669"/>
    <property type="project" value="TreeGrafter"/>
</dbReference>
<dbReference type="InParanoid" id="A0A1X7VMW0"/>
<dbReference type="Proteomes" id="UP000007879">
    <property type="component" value="Unassembled WGS sequence"/>
</dbReference>
<gene>
    <name evidence="3" type="primary">109591737</name>
</gene>
<accession>A0A1X7VMW0</accession>
<evidence type="ECO:0000259" key="2">
    <source>
        <dbReference type="PROSITE" id="PS50213"/>
    </source>
</evidence>
<dbReference type="STRING" id="400682.A0A1X7VMW0"/>
<reference evidence="3" key="2">
    <citation type="submission" date="2017-05" db="UniProtKB">
        <authorList>
            <consortium name="EnsemblMetazoa"/>
        </authorList>
    </citation>
    <scope>IDENTIFICATION</scope>
</reference>
<dbReference type="eggNOG" id="KOG1437">
    <property type="taxonomic scope" value="Eukaryota"/>
</dbReference>
<dbReference type="KEGG" id="aqu:109591737"/>
<dbReference type="Pfam" id="PF02469">
    <property type="entry name" value="Fasciclin"/>
    <property type="match status" value="2"/>
</dbReference>
<feature type="signal peptide" evidence="1">
    <location>
        <begin position="1"/>
        <end position="27"/>
    </location>
</feature>
<dbReference type="Gene3D" id="2.30.180.10">
    <property type="entry name" value="FAS1 domain"/>
    <property type="match status" value="2"/>
</dbReference>
<dbReference type="GO" id="GO:0050839">
    <property type="term" value="F:cell adhesion molecule binding"/>
    <property type="evidence" value="ECO:0007669"/>
    <property type="project" value="TreeGrafter"/>
</dbReference>
<dbReference type="GO" id="GO:0007155">
    <property type="term" value="P:cell adhesion"/>
    <property type="evidence" value="ECO:0007669"/>
    <property type="project" value="TreeGrafter"/>
</dbReference>
<reference evidence="4" key="1">
    <citation type="journal article" date="2010" name="Nature">
        <title>The Amphimedon queenslandica genome and the evolution of animal complexity.</title>
        <authorList>
            <person name="Srivastava M."/>
            <person name="Simakov O."/>
            <person name="Chapman J."/>
            <person name="Fahey B."/>
            <person name="Gauthier M.E."/>
            <person name="Mitros T."/>
            <person name="Richards G.S."/>
            <person name="Conaco C."/>
            <person name="Dacre M."/>
            <person name="Hellsten U."/>
            <person name="Larroux C."/>
            <person name="Putnam N.H."/>
            <person name="Stanke M."/>
            <person name="Adamska M."/>
            <person name="Darling A."/>
            <person name="Degnan S.M."/>
            <person name="Oakley T.H."/>
            <person name="Plachetzki D.C."/>
            <person name="Zhai Y."/>
            <person name="Adamski M."/>
            <person name="Calcino A."/>
            <person name="Cummins S.F."/>
            <person name="Goodstein D.M."/>
            <person name="Harris C."/>
            <person name="Jackson D.J."/>
            <person name="Leys S.P."/>
            <person name="Shu S."/>
            <person name="Woodcroft B.J."/>
            <person name="Vervoort M."/>
            <person name="Kosik K.S."/>
            <person name="Manning G."/>
            <person name="Degnan B.M."/>
            <person name="Rokhsar D.S."/>
        </authorList>
    </citation>
    <scope>NUCLEOTIDE SEQUENCE [LARGE SCALE GENOMIC DNA]</scope>
</reference>
<organism evidence="3">
    <name type="scientific">Amphimedon queenslandica</name>
    <name type="common">Sponge</name>
    <dbReference type="NCBI Taxonomy" id="400682"/>
    <lineage>
        <taxon>Eukaryota</taxon>
        <taxon>Metazoa</taxon>
        <taxon>Porifera</taxon>
        <taxon>Demospongiae</taxon>
        <taxon>Heteroscleromorpha</taxon>
        <taxon>Haplosclerida</taxon>
        <taxon>Niphatidae</taxon>
        <taxon>Amphimedon</taxon>
    </lineage>
</organism>
<dbReference type="OrthoDB" id="286301at2759"/>
<keyword evidence="4" id="KW-1185">Reference proteome</keyword>
<evidence type="ECO:0000313" key="3">
    <source>
        <dbReference type="EnsemblMetazoa" id="Aqu2.1.41219_001"/>
    </source>
</evidence>
<dbReference type="EnsemblMetazoa" id="XM_020007399.1">
    <property type="protein sequence ID" value="XP_019862958.1"/>
    <property type="gene ID" value="LOC109591737"/>
</dbReference>
<dbReference type="PANTHER" id="PTHR10900:SF124">
    <property type="entry name" value="FI05614P"/>
    <property type="match status" value="1"/>
</dbReference>
<dbReference type="SUPFAM" id="SSF82153">
    <property type="entry name" value="FAS1 domain"/>
    <property type="match status" value="2"/>
</dbReference>
<dbReference type="PROSITE" id="PS50213">
    <property type="entry name" value="FAS1"/>
    <property type="match status" value="2"/>
</dbReference>
<protein>
    <recommendedName>
        <fullName evidence="2">FAS1 domain-containing protein</fullName>
    </recommendedName>
</protein>
<dbReference type="InterPro" id="IPR050904">
    <property type="entry name" value="Adhesion/Biosynth-related"/>
</dbReference>
<feature type="domain" description="FAS1" evidence="2">
    <location>
        <begin position="299"/>
        <end position="464"/>
    </location>
</feature>
<evidence type="ECO:0000313" key="4">
    <source>
        <dbReference type="Proteomes" id="UP000007879"/>
    </source>
</evidence>
<evidence type="ECO:0000256" key="1">
    <source>
        <dbReference type="SAM" id="SignalP"/>
    </source>
</evidence>
<dbReference type="AlphaFoldDB" id="A0A1X7VMW0"/>
<dbReference type="GO" id="GO:0030198">
    <property type="term" value="P:extracellular matrix organization"/>
    <property type="evidence" value="ECO:0007669"/>
    <property type="project" value="TreeGrafter"/>
</dbReference>
<keyword evidence="1" id="KW-0732">Signal</keyword>
<dbReference type="SMART" id="SM00554">
    <property type="entry name" value="FAS1"/>
    <property type="match status" value="2"/>
</dbReference>
<dbReference type="PANTHER" id="PTHR10900">
    <property type="entry name" value="PERIOSTIN-RELATED"/>
    <property type="match status" value="1"/>
</dbReference>